<dbReference type="InterPro" id="IPR025951">
    <property type="entry name" value="GXWXG_dom"/>
</dbReference>
<evidence type="ECO:0000313" key="3">
    <source>
        <dbReference type="Proteomes" id="UP001610446"/>
    </source>
</evidence>
<organism evidence="2 3">
    <name type="scientific">Aspergillus pseudoustus</name>
    <dbReference type="NCBI Taxonomy" id="1810923"/>
    <lineage>
        <taxon>Eukaryota</taxon>
        <taxon>Fungi</taxon>
        <taxon>Dikarya</taxon>
        <taxon>Ascomycota</taxon>
        <taxon>Pezizomycotina</taxon>
        <taxon>Eurotiomycetes</taxon>
        <taxon>Eurotiomycetidae</taxon>
        <taxon>Eurotiales</taxon>
        <taxon>Aspergillaceae</taxon>
        <taxon>Aspergillus</taxon>
        <taxon>Aspergillus subgen. Nidulantes</taxon>
    </lineage>
</organism>
<evidence type="ECO:0000259" key="1">
    <source>
        <dbReference type="Pfam" id="PF14231"/>
    </source>
</evidence>
<reference evidence="2 3" key="1">
    <citation type="submission" date="2024-07" db="EMBL/GenBank/DDBJ databases">
        <title>Section-level genome sequencing and comparative genomics of Aspergillus sections Usti and Cavernicolus.</title>
        <authorList>
            <consortium name="Lawrence Berkeley National Laboratory"/>
            <person name="Nybo J.L."/>
            <person name="Vesth T.C."/>
            <person name="Theobald S."/>
            <person name="Frisvad J.C."/>
            <person name="Larsen T.O."/>
            <person name="Kjaerboelling I."/>
            <person name="Rothschild-Mancinelli K."/>
            <person name="Lyhne E.K."/>
            <person name="Kogle M.E."/>
            <person name="Barry K."/>
            <person name="Clum A."/>
            <person name="Na H."/>
            <person name="Ledsgaard L."/>
            <person name="Lin J."/>
            <person name="Lipzen A."/>
            <person name="Kuo A."/>
            <person name="Riley R."/>
            <person name="Mondo S."/>
            <person name="Labutti K."/>
            <person name="Haridas S."/>
            <person name="Pangalinan J."/>
            <person name="Salamov A.A."/>
            <person name="Simmons B.A."/>
            <person name="Magnuson J.K."/>
            <person name="Chen J."/>
            <person name="Drula E."/>
            <person name="Henrissat B."/>
            <person name="Wiebenga A."/>
            <person name="Lubbers R.J."/>
            <person name="Gomes A.C."/>
            <person name="Makela M.R."/>
            <person name="Stajich J."/>
            <person name="Grigoriev I.V."/>
            <person name="Mortensen U.H."/>
            <person name="De Vries R.P."/>
            <person name="Baker S.E."/>
            <person name="Andersen M.R."/>
        </authorList>
    </citation>
    <scope>NUCLEOTIDE SEQUENCE [LARGE SCALE GENOMIC DNA]</scope>
    <source>
        <strain evidence="2 3">CBS 123904</strain>
    </source>
</reference>
<accession>A0ABR4KEC4</accession>
<evidence type="ECO:0000313" key="2">
    <source>
        <dbReference type="EMBL" id="KAL2850627.1"/>
    </source>
</evidence>
<dbReference type="EMBL" id="JBFXLU010000035">
    <property type="protein sequence ID" value="KAL2850627.1"/>
    <property type="molecule type" value="Genomic_DNA"/>
</dbReference>
<name>A0ABR4KEC4_9EURO</name>
<dbReference type="Proteomes" id="UP001610446">
    <property type="component" value="Unassembled WGS sequence"/>
</dbReference>
<comment type="caution">
    <text evidence="2">The sequence shown here is derived from an EMBL/GenBank/DDBJ whole genome shotgun (WGS) entry which is preliminary data.</text>
</comment>
<gene>
    <name evidence="2" type="ORF">BJY01DRAFT_127520</name>
</gene>
<dbReference type="Gene3D" id="2.40.128.580">
    <property type="entry name" value="GXWXG domain"/>
    <property type="match status" value="1"/>
</dbReference>
<feature type="domain" description="GXWXG" evidence="1">
    <location>
        <begin position="26"/>
        <end position="83"/>
    </location>
</feature>
<keyword evidence="3" id="KW-1185">Reference proteome</keyword>
<sequence length="101" mass="11249">MFNAAEEFIALTKRSGHVDEREVEVIYNQLGPVSPSFVIGEWDGGDIDTGHVGHTRLAEMRWAGKAFRSVDDGDPIVVYDHDGNRVWDKNWGHSSVGVLLL</sequence>
<protein>
    <submittedName>
        <fullName evidence="2">GXWXG protein-domain-containing protein</fullName>
    </submittedName>
</protein>
<dbReference type="Pfam" id="PF14231">
    <property type="entry name" value="GXWXG"/>
    <property type="match status" value="1"/>
</dbReference>
<proteinExistence type="predicted"/>